<dbReference type="AlphaFoldDB" id="A0A552IKT2"/>
<evidence type="ECO:0000313" key="2">
    <source>
        <dbReference type="EMBL" id="TRU84063.1"/>
    </source>
</evidence>
<evidence type="ECO:0000313" key="3">
    <source>
        <dbReference type="Proteomes" id="UP000319191"/>
    </source>
</evidence>
<proteinExistence type="predicted"/>
<name>A0A552IKT2_9CHRO</name>
<feature type="region of interest" description="Disordered" evidence="1">
    <location>
        <begin position="1"/>
        <end position="24"/>
    </location>
</feature>
<dbReference type="EMBL" id="SFAV01000264">
    <property type="protein sequence ID" value="TRU84063.1"/>
    <property type="molecule type" value="Genomic_DNA"/>
</dbReference>
<evidence type="ECO:0000256" key="1">
    <source>
        <dbReference type="SAM" id="MobiDB-lite"/>
    </source>
</evidence>
<dbReference type="Proteomes" id="UP000319191">
    <property type="component" value="Unassembled WGS sequence"/>
</dbReference>
<gene>
    <name evidence="2" type="ORF">EWV54_18620</name>
</gene>
<accession>A0A552IKT2</accession>
<comment type="caution">
    <text evidence="2">The sequence shown here is derived from an EMBL/GenBank/DDBJ whole genome shotgun (WGS) entry which is preliminary data.</text>
</comment>
<sequence length="62" mass="6780">MKVNQSVEPAFLEAETSQKAPKPEVRTTTIINPTTNQLFLGNGCFEAVTVIGGVKYRSQKPN</sequence>
<protein>
    <submittedName>
        <fullName evidence="2">Uncharacterized protein</fullName>
    </submittedName>
</protein>
<organism evidence="2 3">
    <name type="scientific">Microcystis novacekii Mn_MB_F_20050700_S1D</name>
    <dbReference type="NCBI Taxonomy" id="2486266"/>
    <lineage>
        <taxon>Bacteria</taxon>
        <taxon>Bacillati</taxon>
        <taxon>Cyanobacteriota</taxon>
        <taxon>Cyanophyceae</taxon>
        <taxon>Oscillatoriophycideae</taxon>
        <taxon>Chroococcales</taxon>
        <taxon>Microcystaceae</taxon>
        <taxon>Microcystis</taxon>
    </lineage>
</organism>
<reference evidence="2 3" key="1">
    <citation type="submission" date="2019-01" db="EMBL/GenBank/DDBJ databases">
        <title>Coherence of Microcystis species and biogeography revealed through population genomics.</title>
        <authorList>
            <person name="Perez-Carrascal O.M."/>
            <person name="Terrat Y."/>
            <person name="Giani A."/>
            <person name="Fortin N."/>
            <person name="Tromas N."/>
            <person name="Shapiro B.J."/>
        </authorList>
    </citation>
    <scope>NUCLEOTIDE SEQUENCE [LARGE SCALE GENOMIC DNA]</scope>
    <source>
        <strain evidence="2">Mn_MB_F_20050700_S1D</strain>
    </source>
</reference>